<sequence>MVQDNSWEVKKLNISFDHVLSDAVEIINQSFAIVALKCQKAVEELIEKLAMELKVAMSGVGAKNINELQKWHCIRNT</sequence>
<evidence type="ECO:0000313" key="1">
    <source>
        <dbReference type="EMBL" id="OGM62329.1"/>
    </source>
</evidence>
<dbReference type="EMBL" id="MGHF01000028">
    <property type="protein sequence ID" value="OGM62329.1"/>
    <property type="molecule type" value="Genomic_DNA"/>
</dbReference>
<name>A0A1F8BFA0_9BACT</name>
<organism evidence="1 2">
    <name type="scientific">Candidatus Woesebacteria bacterium RIFCSPLOWO2_01_FULL_39_21</name>
    <dbReference type="NCBI Taxonomy" id="1802519"/>
    <lineage>
        <taxon>Bacteria</taxon>
        <taxon>Candidatus Woeseibacteriota</taxon>
    </lineage>
</organism>
<accession>A0A1F8BFA0</accession>
<comment type="caution">
    <text evidence="1">The sequence shown here is derived from an EMBL/GenBank/DDBJ whole genome shotgun (WGS) entry which is preliminary data.</text>
</comment>
<protein>
    <submittedName>
        <fullName evidence="1">Uncharacterized protein</fullName>
    </submittedName>
</protein>
<dbReference type="AlphaFoldDB" id="A0A1F8BFA0"/>
<reference evidence="1 2" key="1">
    <citation type="journal article" date="2016" name="Nat. Commun.">
        <title>Thousands of microbial genomes shed light on interconnected biogeochemical processes in an aquifer system.</title>
        <authorList>
            <person name="Anantharaman K."/>
            <person name="Brown C.T."/>
            <person name="Hug L.A."/>
            <person name="Sharon I."/>
            <person name="Castelle C.J."/>
            <person name="Probst A.J."/>
            <person name="Thomas B.C."/>
            <person name="Singh A."/>
            <person name="Wilkins M.J."/>
            <person name="Karaoz U."/>
            <person name="Brodie E.L."/>
            <person name="Williams K.H."/>
            <person name="Hubbard S.S."/>
            <person name="Banfield J.F."/>
        </authorList>
    </citation>
    <scope>NUCLEOTIDE SEQUENCE [LARGE SCALE GENOMIC DNA]</scope>
</reference>
<gene>
    <name evidence="1" type="ORF">A2961_02340</name>
</gene>
<evidence type="ECO:0000313" key="2">
    <source>
        <dbReference type="Proteomes" id="UP000177082"/>
    </source>
</evidence>
<dbReference type="Proteomes" id="UP000177082">
    <property type="component" value="Unassembled WGS sequence"/>
</dbReference>
<dbReference type="STRING" id="1802519.A2961_02340"/>
<proteinExistence type="predicted"/>